<feature type="region of interest" description="Disordered" evidence="1">
    <location>
        <begin position="106"/>
        <end position="133"/>
    </location>
</feature>
<dbReference type="OrthoDB" id="10058710at2759"/>
<feature type="compositionally biased region" description="Basic and acidic residues" evidence="1">
    <location>
        <begin position="961"/>
        <end position="970"/>
    </location>
</feature>
<protein>
    <recommendedName>
        <fullName evidence="2">Helitron helicase-like domain-containing protein</fullName>
    </recommendedName>
</protein>
<feature type="domain" description="Helitron helicase-like" evidence="2">
    <location>
        <begin position="590"/>
        <end position="775"/>
    </location>
</feature>
<keyword evidence="4" id="KW-1185">Reference proteome</keyword>
<dbReference type="InterPro" id="IPR025476">
    <property type="entry name" value="Helitron_helicase-like"/>
</dbReference>
<dbReference type="Proteomes" id="UP001153712">
    <property type="component" value="Unassembled WGS sequence"/>
</dbReference>
<name>A0A9P0E1N9_PHYSR</name>
<sequence>MYLFDSHAVNEWGKNDMCEENNKARLFTCADIDSLAHLLLINSAYDGNRRPYNIHRISFEIRSNDVGDRENNEVTVSESKQTNLANVSIVSKSSVTANVDTTTLTSTRKVGRPKKVKRGPKPKTSVSTPPSKKPKIIVHSNIIVPRVDDEIETTSTHADDVLPPPQDDVMSVVSTTESCPAALGKISNISDNTLECNKGKRGRKASDVSLEERRKIRNKTYRSKNAATLLEAAKHYQVEHPESRRKADKKYNQLNSEIRRKIDKRYRTSNPDVYQQAVKRYRTTQQGKHLPVSLRRRFNMLIGEFKTNEEYAKISQFALKNSSLLDRDNCCKCPHCGAPLFHEELDRKKWCCGQNLYNVQQLKPLDATFYKNPLFLAHPRHYNDLFAFCAMVTKWKHKTGLGFMKIQGRTYHKVHDLNLKGTSYANQSYMYIDDGDARRMEASKFDYLKKEIIDQISRYLDSINNPFVKHYRRLSLEPSDQAHLVFECKTRRQAGPVLGEQPQSTEVAAVINTTEEAYDPRSIVIWKVGKGEKQRILNVFHPLMEPMQYPLLYPHGETGWGFGKYDKRGGKLSQLRYIRCLLLSDERFTAFNKLSETWLVDMYCRIEEERLNFIRRCQRNTNAGQMRVATLAEVRDVAELNQRRDDIRRERQNLGEDETIQGEGFVAGKIYLPHSFTGGPRFMKIKYMNAMAVVERLGIPDYFLTFTANGQWPEIKASTHKSCKMGEPQVVNRVFKLYLDELLRDLRSGRWFGDLVYFIYTIEFQMRGLPHAHIVFKVKDGPIQTTDVDRFIRADIPAENEAGGELRRLVLRHMIHGPFCARERRPGSNKYPPCFDQHLRKCSKFFPKKSSSVTYVDNHGFYNYKRDDQNKVAVRFGSGDVEIDDTWVVSYNAPLLLKYNCHLNLDKCSGRSVVHYLFKYITKEPAYAKPADQAADQPSANSAAPNPAGVLMETEAIQEPDEAKPAERDLNGPTNEGSGEDQRGAARRGRGRGGGRRTGRGREKVNPFIKDFRRLALEPSEKAHLVFECTTRRRAGPILGEQPQSTEVAAVISLIDEPNDPRQICIWKNGEGKRQLNVFHPIMEPFQYPLLYPRGELGWTINMKDNQGDKALRRTPFKLLPPNYFYTLLDPSINWRN</sequence>
<reference evidence="3" key="1">
    <citation type="submission" date="2022-01" db="EMBL/GenBank/DDBJ databases">
        <authorList>
            <person name="King R."/>
        </authorList>
    </citation>
    <scope>NUCLEOTIDE SEQUENCE</scope>
</reference>
<dbReference type="PANTHER" id="PTHR45786:SF74">
    <property type="entry name" value="ATP-DEPENDENT DNA HELICASE"/>
    <property type="match status" value="1"/>
</dbReference>
<feature type="compositionally biased region" description="Basic residues" evidence="1">
    <location>
        <begin position="985"/>
        <end position="999"/>
    </location>
</feature>
<dbReference type="EMBL" id="CAKJVH030000001">
    <property type="protein sequence ID" value="CAH1188744.1"/>
    <property type="molecule type" value="Genomic_DNA"/>
</dbReference>
<evidence type="ECO:0000256" key="1">
    <source>
        <dbReference type="SAM" id="MobiDB-lite"/>
    </source>
</evidence>
<evidence type="ECO:0000313" key="4">
    <source>
        <dbReference type="Proteomes" id="UP001153712"/>
    </source>
</evidence>
<accession>A0A9P0E1N9</accession>
<feature type="region of interest" description="Disordered" evidence="1">
    <location>
        <begin position="960"/>
        <end position="1004"/>
    </location>
</feature>
<dbReference type="Pfam" id="PF14214">
    <property type="entry name" value="Helitron_like_N"/>
    <property type="match status" value="1"/>
</dbReference>
<gene>
    <name evidence="3" type="ORF">PHYEVI_LOCUS11802</name>
</gene>
<comment type="caution">
    <text evidence="3">The sequence shown here is derived from an EMBL/GenBank/DDBJ whole genome shotgun (WGS) entry which is preliminary data.</text>
</comment>
<dbReference type="AlphaFoldDB" id="A0A9P0E1N9"/>
<evidence type="ECO:0000259" key="2">
    <source>
        <dbReference type="Pfam" id="PF14214"/>
    </source>
</evidence>
<dbReference type="PANTHER" id="PTHR45786">
    <property type="entry name" value="DNA BINDING PROTEIN-LIKE"/>
    <property type="match status" value="1"/>
</dbReference>
<evidence type="ECO:0000313" key="3">
    <source>
        <dbReference type="EMBL" id="CAH1188744.1"/>
    </source>
</evidence>
<proteinExistence type="predicted"/>
<feature type="compositionally biased region" description="Basic residues" evidence="1">
    <location>
        <begin position="109"/>
        <end position="121"/>
    </location>
</feature>
<organism evidence="3 4">
    <name type="scientific">Phyllotreta striolata</name>
    <name type="common">Striped flea beetle</name>
    <name type="synonym">Crioceris striolata</name>
    <dbReference type="NCBI Taxonomy" id="444603"/>
    <lineage>
        <taxon>Eukaryota</taxon>
        <taxon>Metazoa</taxon>
        <taxon>Ecdysozoa</taxon>
        <taxon>Arthropoda</taxon>
        <taxon>Hexapoda</taxon>
        <taxon>Insecta</taxon>
        <taxon>Pterygota</taxon>
        <taxon>Neoptera</taxon>
        <taxon>Endopterygota</taxon>
        <taxon>Coleoptera</taxon>
        <taxon>Polyphaga</taxon>
        <taxon>Cucujiformia</taxon>
        <taxon>Chrysomeloidea</taxon>
        <taxon>Chrysomelidae</taxon>
        <taxon>Galerucinae</taxon>
        <taxon>Alticini</taxon>
        <taxon>Phyllotreta</taxon>
    </lineage>
</organism>